<dbReference type="PROSITE" id="PS50943">
    <property type="entry name" value="HTH_CROC1"/>
    <property type="match status" value="1"/>
</dbReference>
<keyword evidence="1" id="KW-0238">DNA-binding</keyword>
<dbReference type="Gene3D" id="1.10.260.40">
    <property type="entry name" value="lambda repressor-like DNA-binding domains"/>
    <property type="match status" value="1"/>
</dbReference>
<accession>A0ABW9F7Y0</accession>
<evidence type="ECO:0000313" key="4">
    <source>
        <dbReference type="Proteomes" id="UP001629536"/>
    </source>
</evidence>
<gene>
    <name evidence="3" type="ORF">ABGF40_07610</name>
</gene>
<comment type="caution">
    <text evidence="3">The sequence shown here is derived from an EMBL/GenBank/DDBJ whole genome shotgun (WGS) entry which is preliminary data.</text>
</comment>
<evidence type="ECO:0000313" key="3">
    <source>
        <dbReference type="EMBL" id="MFM1525522.1"/>
    </source>
</evidence>
<feature type="domain" description="HTH cro/C1-type" evidence="2">
    <location>
        <begin position="8"/>
        <end position="62"/>
    </location>
</feature>
<evidence type="ECO:0000259" key="2">
    <source>
        <dbReference type="PROSITE" id="PS50943"/>
    </source>
</evidence>
<sequence length="167" mass="19059">MNKVGRYIKELRKSKGMTQKELAEKLFISFQAISKWENGESLPDTSILLDLASELDTNVNLLLNGGSMVYKNIRFMSISDVVKGFESIENVGKYFGKNSTFYLGMIEGINKKMNIDLEKYLSDAKTREVLITEVIVQHIMDGGKIDINEVKDYIENQKMIDVIKSYL</sequence>
<dbReference type="InterPro" id="IPR010982">
    <property type="entry name" value="Lambda_DNA-bd_dom_sf"/>
</dbReference>
<protein>
    <submittedName>
        <fullName evidence="3">Helix-turn-helix transcriptional regulator</fullName>
    </submittedName>
</protein>
<proteinExistence type="predicted"/>
<dbReference type="EMBL" id="JBFNFH010000021">
    <property type="protein sequence ID" value="MFM1525522.1"/>
    <property type="molecule type" value="Genomic_DNA"/>
</dbReference>
<dbReference type="Proteomes" id="UP001629536">
    <property type="component" value="Unassembled WGS sequence"/>
</dbReference>
<reference evidence="3 4" key="1">
    <citation type="journal article" date="2024" name="Front. Microbiol.">
        <title>Pangenomic and biochemical analyses of Helcococcus ovis reveal widespread tetracycline resistance and a novel bacterial species, Helcococcus bovis.</title>
        <authorList>
            <person name="Cunha F."/>
            <person name="Zhai Y."/>
            <person name="Casaro S."/>
            <person name="Jones K.L."/>
            <person name="Hernandez M."/>
            <person name="Bisinotto R.S."/>
            <person name="Kariyawasam S."/>
            <person name="Brown M.B."/>
            <person name="Phillips A."/>
            <person name="Jeong K.C."/>
            <person name="Galvao K.N."/>
        </authorList>
    </citation>
    <scope>NUCLEOTIDE SEQUENCE [LARGE SCALE GENOMIC DNA]</scope>
    <source>
        <strain evidence="3 4">KG197</strain>
    </source>
</reference>
<dbReference type="CDD" id="cd00093">
    <property type="entry name" value="HTH_XRE"/>
    <property type="match status" value="1"/>
</dbReference>
<dbReference type="InterPro" id="IPR001387">
    <property type="entry name" value="Cro/C1-type_HTH"/>
</dbReference>
<name>A0ABW9F7Y0_9FIRM</name>
<dbReference type="RefSeq" id="WP_408105176.1">
    <property type="nucleotide sequence ID" value="NZ_JBFNFH010000021.1"/>
</dbReference>
<dbReference type="PANTHER" id="PTHR46558">
    <property type="entry name" value="TRACRIPTIONAL REGULATORY PROTEIN-RELATED-RELATED"/>
    <property type="match status" value="1"/>
</dbReference>
<evidence type="ECO:0000256" key="1">
    <source>
        <dbReference type="ARBA" id="ARBA00023125"/>
    </source>
</evidence>
<dbReference type="PANTHER" id="PTHR46558:SF11">
    <property type="entry name" value="HTH-TYPE TRANSCRIPTIONAL REGULATOR XRE"/>
    <property type="match status" value="1"/>
</dbReference>
<dbReference type="SMART" id="SM00530">
    <property type="entry name" value="HTH_XRE"/>
    <property type="match status" value="1"/>
</dbReference>
<keyword evidence="4" id="KW-1185">Reference proteome</keyword>
<dbReference type="SUPFAM" id="SSF47413">
    <property type="entry name" value="lambda repressor-like DNA-binding domains"/>
    <property type="match status" value="1"/>
</dbReference>
<dbReference type="Pfam" id="PF01381">
    <property type="entry name" value="HTH_3"/>
    <property type="match status" value="1"/>
</dbReference>
<organism evidence="3 4">
    <name type="scientific">Helcococcus bovis</name>
    <dbReference type="NCBI Taxonomy" id="3153252"/>
    <lineage>
        <taxon>Bacteria</taxon>
        <taxon>Bacillati</taxon>
        <taxon>Bacillota</taxon>
        <taxon>Tissierellia</taxon>
        <taxon>Tissierellales</taxon>
        <taxon>Peptoniphilaceae</taxon>
        <taxon>Helcococcus</taxon>
    </lineage>
</organism>